<organism evidence="2 3">
    <name type="scientific">Gigaspora margarita</name>
    <dbReference type="NCBI Taxonomy" id="4874"/>
    <lineage>
        <taxon>Eukaryota</taxon>
        <taxon>Fungi</taxon>
        <taxon>Fungi incertae sedis</taxon>
        <taxon>Mucoromycota</taxon>
        <taxon>Glomeromycotina</taxon>
        <taxon>Glomeromycetes</taxon>
        <taxon>Diversisporales</taxon>
        <taxon>Gigasporaceae</taxon>
        <taxon>Gigaspora</taxon>
    </lineage>
</organism>
<dbReference type="Pfam" id="PF00651">
    <property type="entry name" value="BTB"/>
    <property type="match status" value="1"/>
</dbReference>
<dbReference type="NCBIfam" id="NF047352">
    <property type="entry name" value="P_loop_sacsin"/>
    <property type="match status" value="1"/>
</dbReference>
<feature type="domain" description="BTB" evidence="1">
    <location>
        <begin position="2690"/>
        <end position="2756"/>
    </location>
</feature>
<evidence type="ECO:0000313" key="2">
    <source>
        <dbReference type="EMBL" id="KAF0539435.1"/>
    </source>
</evidence>
<proteinExistence type="predicted"/>
<dbReference type="InterPro" id="IPR036890">
    <property type="entry name" value="HATPase_C_sf"/>
</dbReference>
<dbReference type="Proteomes" id="UP000439903">
    <property type="component" value="Unassembled WGS sequence"/>
</dbReference>
<name>A0A8H4AWH6_GIGMA</name>
<keyword evidence="3" id="KW-1185">Reference proteome</keyword>
<dbReference type="SUPFAM" id="SSF54695">
    <property type="entry name" value="POZ domain"/>
    <property type="match status" value="1"/>
</dbReference>
<evidence type="ECO:0000259" key="1">
    <source>
        <dbReference type="PROSITE" id="PS50097"/>
    </source>
</evidence>
<protein>
    <submittedName>
        <fullName evidence="2">Sacsin</fullName>
    </submittedName>
</protein>
<dbReference type="CDD" id="cd18186">
    <property type="entry name" value="BTB_POZ_ZBTB_KLHL-like"/>
    <property type="match status" value="1"/>
</dbReference>
<dbReference type="SMART" id="SM00225">
    <property type="entry name" value="BTB"/>
    <property type="match status" value="1"/>
</dbReference>
<comment type="caution">
    <text evidence="2">The sequence shown here is derived from an EMBL/GenBank/DDBJ whole genome shotgun (WGS) entry which is preliminary data.</text>
</comment>
<dbReference type="EMBL" id="WTPW01000171">
    <property type="protein sequence ID" value="KAF0539435.1"/>
    <property type="molecule type" value="Genomic_DNA"/>
</dbReference>
<dbReference type="Pfam" id="PF25794">
    <property type="entry name" value="SACS"/>
    <property type="match status" value="2"/>
</dbReference>
<dbReference type="PROSITE" id="PS50097">
    <property type="entry name" value="BTB"/>
    <property type="match status" value="1"/>
</dbReference>
<dbReference type="PANTHER" id="PTHR15600:SF42">
    <property type="entry name" value="SACSIN"/>
    <property type="match status" value="1"/>
</dbReference>
<sequence>MSHCLMSQVDIQGEIFKPGESYTNRLSKILDEYPDGSQILREIIQNSDDAKSRCQTFILDRNTYPTESLLKPRLDGYNATNLKLDRYQGPALLSMNDTIFEERDFKSLLKLADSEKHDQFDKIGAMGLGFNSVYHVTDLPSFITGDNYVILDPHERYFDGGIKFEFVKNKMAINYPDQFSPFTPYHVPHDQNFQGTIFRYPLRTAQDAIESKISDKEYNPNQILEMFHKFYENESINCLLFLKHIECIKFYELCENESELKLLYKIELANADKVRVKRELIDQNIGPIMNSLSSRKHTNITSLDAAYVATFHQQLGNEKDKVSQWIIFNWLGDLNDVEEKFNSSSRRNYKFIPNVGIAFQFDDYAAIGRLFCFLPLPITMPFRASIHGHFAVSANRRSLWTTSDNGELADNASANLKASWNQYLFNVTLPQAWVKFLTTLPSEIPFIKSQEYYDFWPIINLKSGVSINLCKDLLLNLVEKINKDDEIFQGPSKLYELGSIFGVAEICKKVQVTNNFNFRLLSISNGYFPDDTARPEISNIIERIGFPVIFIKPEVIEALKQSRHKSSIKFFSPRIVREYLHRNRSRWKDQLSRQDILLLFTYILKDKKYADFDGLEMIPLADGTFGTISRATKRIAYIGPDKKQNSERNDDKMIFANCLNQLIDKDIPNDLWIHLYEGAKSGWCLNIKIMTPSTMSEMIIKSLDGYSVTEDEIESKNPIEWIYRIWSNLYESRCDLDELRSFHLLPTNRGTIRKLQTAQKCFFNGVDDADIRVQPIFEKFGATFVNKDFEKRDFSGWLKISEFVIKLRNVTAVLKSFLANENFPKNVQQNLNPQETADLINYLCHRSSGIDHLPDLIDVIKHFPIFTEVGKENEFISLKPETRSWYLLPLEDETDYGHIIAPNTIGFLTVTNSNLRFLFETILKIPRLKQKDYWRKFVIPYLSSQPPEIFKMMLTKLFERLPQLISRDAKLKNDLNNMEFIPAGTILMSKNNQLMIDNYSLKKPCDLYDPENKDISELFFEDESVFPSGSSFSYRYLPWLKELGIKSHLSPNDIVQRITIFAKRREDDNLMDLTHQKSMKLVQYIDENYEELILSGDSGSISQEASQLAFALMNKDWIPAVDHLGNKLFLNPSSCRSEKNKNLVGLVLPIIEYSPKCDLFLRNLLWDTCPSVDIVLRQLESCVQLHEQQLSSTSQIQHDISKICDAIYEYVTKLIVFNDYESVSKFKNGLKEGSGKWILCNGKFYSSANVVFEFEKGFTSGALEIVQLPCEYRSKYREMFEKMGVRQKIGISDFINMAKEYQLWDTTMTLTIDEIRNIVMLIDHISQRIVKPTGFDYNQIMNSLKDDYGLEKLLIPSTDCQLVELSEILYDDMLNNRLDEERKNDFKIAHSLISFGVAKSLGMRMLSEKLLDESDDFNDDLEDYEQSEPLTARIRNIINDYPLNSLFKEFLQNADDAGARKFYLIADERSFNTPNSNSSLLTPEMNLWQGPALYIYNDSEFTEKDFKSLRNLGRSEKSKDNTKIGRFGIGLNCCYHLSDVISFVSGEYITFLDPSQKWLPKTGNPPRKPRGIRIKFIEKDFMKRYSDQAKPYMDIEGCDFSKRFNGTLFRIPLRTKQFMTQSEISDKASSITELANMFSRIQGSHEMLFLRNIESCGLHFIYQDQSRKLLWESKIDNITDLLREQRLLLSYETQLFQLEIETVNKLRGLMMNSEIWLICSGGSEIVGSFDLKSFSLKYKLLPRGGVASQLAQSNEPLDMLRTKPFPNPPKLWGRVYSYLSLPILTGLNVHLNGTFALSSDRKSILQYDREFVPLETPENKWNEYILFHVLPPLHAKLLEHIALLDHQRFLQTPKKNFEPITSKALWPIGRETNHTFQDYGQKLMQHLERGDHKIFWTLANGGMFTSHKDAYFAVLNISNIANVLTTLNIPIVKLDQNQFDDIKNLLPMSKFITVQLICNAFYERPDVWDSFEQPYDLVINLLKFIFQRKGETVINFRGLTLVPLLDGTIGTFGHQNYYIASSPQMKNLFKNVERSKFVGELPSELDEEFKDEEFCCNNKIKFLDVDATAILELLEYELPRDQEISWDPSGDSHPNQRWINQIFMIFTHESAKYDFKEFSRFPLLPMVLPEKKLALYNPDDPLLYLSPEAPEYGSMVPILAKLGVRFTDQAPPQNNGLVQNIATIRECILTATPMNMVESLKKAILKSSKTLEQVFLGLDSEEIEMFRKFVKNASKINLANDVMLYLGTLPIWPTYSQKDNYNFISAKSGILLPMGIPFFSFHQTANIFSAKSDEDYNMFVSLGTKQIETFEYIKEHLSPNFKSIKPDKQFVDFLVKILSLKDPKIESYLKSIPIIPNQSLTKLYRADELYSEDKDLFRTIFKGSDKFLPLDLQGDSDCLQSLEKMGLNIHINPQTFMSCARKIHSDLKQPDIQFSSMRSNAIILITYLYDNLADLNFTPQQWNELISTKFVPAEVGLKGPYNEHALKTTGFESLKSLCCQEYKHICWTKCPLFDGPVDPPKNFLEAHPKLGKPSFFQLIDNWRYVALKIFQSNDAASSWRSNDALAILKEIYTYLNDMIKLDDIENKENINTLKYVANGSKLFLNSNDPFDPESWLAGQNLVFGIKENILPGLFKVHSFLEGYKELLKIAGAKELKTVESNVNVRKHSQKDELIKELINSFEMQNETKHHDVVFCISSENKIEKVYANRYALSASSNYFRAIFCGQMIESTEFQRVTVEINDIQPDTIRVLIRWLYGQSFDDATLNMFETSEDQPSDFEARCLSFLIDLLKASDIYQVDPLKDIIEEKIITKSYINVNNVVEILEWARECSAPQLVDYCERYIELNRDLIIQKRKDNINNAENEEDRQLEKEMLNCLYQKY</sequence>
<dbReference type="InterPro" id="IPR052972">
    <property type="entry name" value="Sacsin_chaperone_reg"/>
</dbReference>
<gene>
    <name evidence="2" type="ORF">F8M41_007082</name>
</gene>
<dbReference type="InterPro" id="IPR000210">
    <property type="entry name" value="BTB/POZ_dom"/>
</dbReference>
<dbReference type="SUPFAM" id="SSF55874">
    <property type="entry name" value="ATPase domain of HSP90 chaperone/DNA topoisomerase II/histidine kinase"/>
    <property type="match status" value="2"/>
</dbReference>
<evidence type="ECO:0000313" key="3">
    <source>
        <dbReference type="Proteomes" id="UP000439903"/>
    </source>
</evidence>
<dbReference type="PANTHER" id="PTHR15600">
    <property type="entry name" value="SACSIN"/>
    <property type="match status" value="1"/>
</dbReference>
<dbReference type="Gene3D" id="3.30.565.10">
    <property type="entry name" value="Histidine kinase-like ATPase, C-terminal domain"/>
    <property type="match status" value="1"/>
</dbReference>
<dbReference type="InterPro" id="IPR058210">
    <property type="entry name" value="SACS/Nov_dom"/>
</dbReference>
<dbReference type="InterPro" id="IPR011333">
    <property type="entry name" value="SKP1/BTB/POZ_sf"/>
</dbReference>
<dbReference type="GO" id="GO:0030544">
    <property type="term" value="F:Hsp70 protein binding"/>
    <property type="evidence" value="ECO:0007669"/>
    <property type="project" value="TreeGrafter"/>
</dbReference>
<dbReference type="Gene3D" id="3.30.710.10">
    <property type="entry name" value="Potassium Channel Kv1.1, Chain A"/>
    <property type="match status" value="1"/>
</dbReference>
<dbReference type="OrthoDB" id="1262810at2759"/>
<reference evidence="2 3" key="1">
    <citation type="journal article" date="2019" name="Environ. Microbiol.">
        <title>At the nexus of three kingdoms: the genome of the mycorrhizal fungus Gigaspora margarita provides insights into plant, endobacterial and fungal interactions.</title>
        <authorList>
            <person name="Venice F."/>
            <person name="Ghignone S."/>
            <person name="Salvioli di Fossalunga A."/>
            <person name="Amselem J."/>
            <person name="Novero M."/>
            <person name="Xianan X."/>
            <person name="Sedzielewska Toro K."/>
            <person name="Morin E."/>
            <person name="Lipzen A."/>
            <person name="Grigoriev I.V."/>
            <person name="Henrissat B."/>
            <person name="Martin F.M."/>
            <person name="Bonfante P."/>
        </authorList>
    </citation>
    <scope>NUCLEOTIDE SEQUENCE [LARGE SCALE GENOMIC DNA]</scope>
    <source>
        <strain evidence="2 3">BEG34</strain>
    </source>
</reference>
<accession>A0A8H4AWH6</accession>